<sequence length="222" mass="23946">MKFNQAITAAFLSATVESSAAFSRARDGGEIKDKIAPLFAAATEGNHHLQRMLMLNQLEVSAECYADFDLMDLKFEPKRYDVMLSCLEAETVEGSTSVLDFSVCDPAFTIQLEEACDALGGELKNGFDDIRIDCPEETLISNQLHHLCFPNSCASTIDNLPTDVVYDVYSQVYLVTLANNFPGCTVGVMDSLGTFELGSSAGKATSMIALAATSAAAALFFF</sequence>
<name>A0AAD9DFT5_9STRA</name>
<keyword evidence="2" id="KW-1185">Reference proteome</keyword>
<comment type="caution">
    <text evidence="1">The sequence shown here is derived from an EMBL/GenBank/DDBJ whole genome shotgun (WGS) entry which is preliminary data.</text>
</comment>
<evidence type="ECO:0000313" key="1">
    <source>
        <dbReference type="EMBL" id="KAK1746141.1"/>
    </source>
</evidence>
<evidence type="ECO:0000313" key="2">
    <source>
        <dbReference type="Proteomes" id="UP001224775"/>
    </source>
</evidence>
<gene>
    <name evidence="1" type="ORF">QTG54_002748</name>
</gene>
<dbReference type="EMBL" id="JATAAI010000004">
    <property type="protein sequence ID" value="KAK1746141.1"/>
    <property type="molecule type" value="Genomic_DNA"/>
</dbReference>
<accession>A0AAD9DFT5</accession>
<organism evidence="1 2">
    <name type="scientific">Skeletonema marinoi</name>
    <dbReference type="NCBI Taxonomy" id="267567"/>
    <lineage>
        <taxon>Eukaryota</taxon>
        <taxon>Sar</taxon>
        <taxon>Stramenopiles</taxon>
        <taxon>Ochrophyta</taxon>
        <taxon>Bacillariophyta</taxon>
        <taxon>Coscinodiscophyceae</taxon>
        <taxon>Thalassiosirophycidae</taxon>
        <taxon>Thalassiosirales</taxon>
        <taxon>Skeletonemataceae</taxon>
        <taxon>Skeletonema</taxon>
        <taxon>Skeletonema marinoi-dohrnii complex</taxon>
    </lineage>
</organism>
<protein>
    <submittedName>
        <fullName evidence="1">Uncharacterized protein</fullName>
    </submittedName>
</protein>
<reference evidence="1" key="1">
    <citation type="submission" date="2023-06" db="EMBL/GenBank/DDBJ databases">
        <title>Survivors Of The Sea: Transcriptome response of Skeletonema marinoi to long-term dormancy.</title>
        <authorList>
            <person name="Pinder M.I.M."/>
            <person name="Kourtchenko O."/>
            <person name="Robertson E.K."/>
            <person name="Larsson T."/>
            <person name="Maumus F."/>
            <person name="Osuna-Cruz C.M."/>
            <person name="Vancaester E."/>
            <person name="Stenow R."/>
            <person name="Vandepoele K."/>
            <person name="Ploug H."/>
            <person name="Bruchert V."/>
            <person name="Godhe A."/>
            <person name="Topel M."/>
        </authorList>
    </citation>
    <scope>NUCLEOTIDE SEQUENCE</scope>
    <source>
        <strain evidence="1">R05AC</strain>
    </source>
</reference>
<proteinExistence type="predicted"/>
<dbReference type="Proteomes" id="UP001224775">
    <property type="component" value="Unassembled WGS sequence"/>
</dbReference>
<dbReference type="AlphaFoldDB" id="A0AAD9DFT5"/>